<organism evidence="1 2">
    <name type="scientific">Pedobacter yonginense</name>
    <dbReference type="NCBI Taxonomy" id="651869"/>
    <lineage>
        <taxon>Bacteria</taxon>
        <taxon>Pseudomonadati</taxon>
        <taxon>Bacteroidota</taxon>
        <taxon>Sphingobacteriia</taxon>
        <taxon>Sphingobacteriales</taxon>
        <taxon>Sphingobacteriaceae</taxon>
        <taxon>Pedobacter</taxon>
    </lineage>
</organism>
<protein>
    <recommendedName>
        <fullName evidence="3">DUF3352 domain-containing protein</fullName>
    </recommendedName>
</protein>
<evidence type="ECO:0000313" key="2">
    <source>
        <dbReference type="Proteomes" id="UP000245379"/>
    </source>
</evidence>
<reference evidence="1 2" key="1">
    <citation type="submission" date="2018-05" db="EMBL/GenBank/DDBJ databases">
        <title>Pedobacter paludis sp. nov., isolated from wetland soil.</title>
        <authorList>
            <person name="Zhang Y."/>
            <person name="Wang G."/>
        </authorList>
    </citation>
    <scope>NUCLEOTIDE SEQUENCE [LARGE SCALE GENOMIC DNA]</scope>
    <source>
        <strain evidence="1 2">KCTC22721</strain>
    </source>
</reference>
<evidence type="ECO:0000313" key="1">
    <source>
        <dbReference type="EMBL" id="PWS29419.1"/>
    </source>
</evidence>
<sequence length="523" mass="59424">MKRIIILLTGLVIGVATLAYVYFSRLSNENNAKDLALQSATNNAALLFSFQNDKSFYQIIEGQGLLQQVLGIEKTNLLRQLKTLIIDDKSLNAFIKDQEVYISVLPDTNKSLNFLLTIQIQPRQSIQDFYGQIKSRSTPVKGLSNAYSVKLNDSLSLFVGLQNQVITASTSLKLIKDASIRLAENPFTDYIKANNVLNKNVLAHIYINFNQAPLLLKNIIAGNINGEISIFNKQNSFAALNYNFSKEKILFNGYTELKDEDNYLKTFENIAPQNSTLNNILPDNTANYVLYAFDNYGSWAKKLSVWQENRKKEVDTKKVVTQVKTNFRVDLNQIFPVYSKNQFIVFQLSTTEKLAAIALSDGEKVKQLLLDVSADYNEDIRLFKSSDILFSFYGEPFKKFGRPYYAIIDNTLVLANNASTIQAFLSDYRNNRLLIQNAGYQDALNQISSTSNVSYYIGTKNSTDIFRNNILSPYYKHLSANEGLKTFDTFYYQMSADKGKFITNLLLNKYLKPEIPDSLNIRL</sequence>
<gene>
    <name evidence="1" type="ORF">DHW03_06270</name>
</gene>
<name>A0A317EUC1_9SPHI</name>
<accession>A0A317EUC1</accession>
<evidence type="ECO:0008006" key="3">
    <source>
        <dbReference type="Google" id="ProtNLM"/>
    </source>
</evidence>
<dbReference type="EMBL" id="QGNZ01000001">
    <property type="protein sequence ID" value="PWS29419.1"/>
    <property type="molecule type" value="Genomic_DNA"/>
</dbReference>
<dbReference type="Proteomes" id="UP000245379">
    <property type="component" value="Unassembled WGS sequence"/>
</dbReference>
<comment type="caution">
    <text evidence="1">The sequence shown here is derived from an EMBL/GenBank/DDBJ whole genome shotgun (WGS) entry which is preliminary data.</text>
</comment>
<keyword evidence="2" id="KW-1185">Reference proteome</keyword>
<dbReference type="AlphaFoldDB" id="A0A317EUC1"/>
<dbReference type="OrthoDB" id="1093345at2"/>
<dbReference type="RefSeq" id="WP_109924843.1">
    <property type="nucleotide sequence ID" value="NZ_QGNZ01000001.1"/>
</dbReference>
<proteinExistence type="predicted"/>